<dbReference type="InterPro" id="IPR036291">
    <property type="entry name" value="NAD(P)-bd_dom_sf"/>
</dbReference>
<dbReference type="PRINTS" id="PR00081">
    <property type="entry name" value="GDHRDH"/>
</dbReference>
<dbReference type="Gene3D" id="3.40.50.720">
    <property type="entry name" value="NAD(P)-binding Rossmann-like Domain"/>
    <property type="match status" value="1"/>
</dbReference>
<dbReference type="PANTHER" id="PTHR43490:SF99">
    <property type="entry name" value="SHORT-CHAIN DEHYDROGENASE_REDUCTASE"/>
    <property type="match status" value="1"/>
</dbReference>
<evidence type="ECO:0000256" key="3">
    <source>
        <dbReference type="ARBA" id="ARBA00023002"/>
    </source>
</evidence>
<dbReference type="PRINTS" id="PR00080">
    <property type="entry name" value="SDRFAMILY"/>
</dbReference>
<protein>
    <submittedName>
        <fullName evidence="4">3-oxoacyl-[acyl-carrier-protein] reductase FabG</fullName>
        <ecNumber evidence="4">1.1.1.100</ecNumber>
    </submittedName>
</protein>
<organism evidence="4">
    <name type="scientific">uncultured organism</name>
    <dbReference type="NCBI Taxonomy" id="155900"/>
    <lineage>
        <taxon>unclassified sequences</taxon>
        <taxon>environmental samples</taxon>
    </lineage>
</organism>
<dbReference type="PANTHER" id="PTHR43490">
    <property type="entry name" value="(+)-NEOMENTHOL DEHYDROGENASE"/>
    <property type="match status" value="1"/>
</dbReference>
<proteinExistence type="inferred from homology"/>
<reference evidence="4" key="1">
    <citation type="submission" date="2019-06" db="EMBL/GenBank/DDBJ databases">
        <authorList>
            <person name="Murdoch R.W."/>
            <person name="Fathepure B."/>
        </authorList>
    </citation>
    <scope>NUCLEOTIDE SEQUENCE</scope>
</reference>
<dbReference type="EMBL" id="MN079328">
    <property type="protein sequence ID" value="QEA07694.1"/>
    <property type="molecule type" value="Genomic_DNA"/>
</dbReference>
<evidence type="ECO:0000256" key="1">
    <source>
        <dbReference type="ARBA" id="ARBA00006484"/>
    </source>
</evidence>
<comment type="similarity">
    <text evidence="1">Belongs to the short-chain dehydrogenases/reductases (SDR) family.</text>
</comment>
<evidence type="ECO:0000256" key="2">
    <source>
        <dbReference type="ARBA" id="ARBA00022857"/>
    </source>
</evidence>
<gene>
    <name evidence="4" type="primary">fabG_8</name>
    <name evidence="4" type="ORF">KBTEX_04055</name>
</gene>
<sequence>MSEPERVALITGGNRGIGFETARQLARAGIKPVLTSRDGLLGKAAADKLQSEGLDVAYHPLDVTRETSIQGLMDFIANAFDRVDVLVNNAGIFPEHAPSDGTPAPGILEVDRATLDEHLAVNAYGPLRLAQAIVPIMRRHGYGRIVNVTSGYAQFSRMGRGYPAYRFSKSGLNAITRLLAAETDGENILVNAVDPGWVRTRMGGGQANTSPQEAAARVVEAACLPDGSPTGALLRHGEAVAW</sequence>
<keyword evidence="3 4" id="KW-0560">Oxidoreductase</keyword>
<dbReference type="EC" id="1.1.1.100" evidence="4"/>
<name>A0A5B8RJI1_9ZZZZ</name>
<dbReference type="Pfam" id="PF00106">
    <property type="entry name" value="adh_short"/>
    <property type="match status" value="1"/>
</dbReference>
<dbReference type="GO" id="GO:0004316">
    <property type="term" value="F:3-oxoacyl-[acyl-carrier-protein] reductase (NADPH) activity"/>
    <property type="evidence" value="ECO:0007669"/>
    <property type="project" value="UniProtKB-EC"/>
</dbReference>
<dbReference type="SUPFAM" id="SSF51735">
    <property type="entry name" value="NAD(P)-binding Rossmann-fold domains"/>
    <property type="match status" value="1"/>
</dbReference>
<dbReference type="InterPro" id="IPR002347">
    <property type="entry name" value="SDR_fam"/>
</dbReference>
<keyword evidence="2" id="KW-0521">NADP</keyword>
<accession>A0A5B8RJI1</accession>
<evidence type="ECO:0000313" key="4">
    <source>
        <dbReference type="EMBL" id="QEA07694.1"/>
    </source>
</evidence>
<dbReference type="AlphaFoldDB" id="A0A5B8RJI1"/>